<evidence type="ECO:0000256" key="1">
    <source>
        <dbReference type="SAM" id="Phobius"/>
    </source>
</evidence>
<dbReference type="Proteomes" id="UP000291343">
    <property type="component" value="Unassembled WGS sequence"/>
</dbReference>
<comment type="caution">
    <text evidence="2">The sequence shown here is derived from an EMBL/GenBank/DDBJ whole genome shotgun (WGS) entry which is preliminary data.</text>
</comment>
<organism evidence="2 3">
    <name type="scientific">Laodelphax striatellus</name>
    <name type="common">Small brown planthopper</name>
    <name type="synonym">Delphax striatella</name>
    <dbReference type="NCBI Taxonomy" id="195883"/>
    <lineage>
        <taxon>Eukaryota</taxon>
        <taxon>Metazoa</taxon>
        <taxon>Ecdysozoa</taxon>
        <taxon>Arthropoda</taxon>
        <taxon>Hexapoda</taxon>
        <taxon>Insecta</taxon>
        <taxon>Pterygota</taxon>
        <taxon>Neoptera</taxon>
        <taxon>Paraneoptera</taxon>
        <taxon>Hemiptera</taxon>
        <taxon>Auchenorrhyncha</taxon>
        <taxon>Fulgoroidea</taxon>
        <taxon>Delphacidae</taxon>
        <taxon>Criomorphinae</taxon>
        <taxon>Laodelphax</taxon>
    </lineage>
</organism>
<keyword evidence="1" id="KW-1133">Transmembrane helix</keyword>
<keyword evidence="1" id="KW-0812">Transmembrane</keyword>
<keyword evidence="1" id="KW-0472">Membrane</keyword>
<evidence type="ECO:0000313" key="3">
    <source>
        <dbReference type="Proteomes" id="UP000291343"/>
    </source>
</evidence>
<dbReference type="AlphaFoldDB" id="A0A482X4Y0"/>
<dbReference type="EMBL" id="QKKF02017590">
    <property type="protein sequence ID" value="RZF40834.1"/>
    <property type="molecule type" value="Genomic_DNA"/>
</dbReference>
<keyword evidence="3" id="KW-1185">Reference proteome</keyword>
<name>A0A482X4Y0_LAOST</name>
<dbReference type="InParanoid" id="A0A482X4Y0"/>
<proteinExistence type="predicted"/>
<accession>A0A482X4Y0</accession>
<evidence type="ECO:0000313" key="2">
    <source>
        <dbReference type="EMBL" id="RZF40834.1"/>
    </source>
</evidence>
<reference evidence="2 3" key="1">
    <citation type="journal article" date="2017" name="Gigascience">
        <title>Genome sequence of the small brown planthopper, Laodelphax striatellus.</title>
        <authorList>
            <person name="Zhu J."/>
            <person name="Jiang F."/>
            <person name="Wang X."/>
            <person name="Yang P."/>
            <person name="Bao Y."/>
            <person name="Zhao W."/>
            <person name="Wang W."/>
            <person name="Lu H."/>
            <person name="Wang Q."/>
            <person name="Cui N."/>
            <person name="Li J."/>
            <person name="Chen X."/>
            <person name="Luo L."/>
            <person name="Yu J."/>
            <person name="Kang L."/>
            <person name="Cui F."/>
        </authorList>
    </citation>
    <scope>NUCLEOTIDE SEQUENCE [LARGE SCALE GENOMIC DNA]</scope>
    <source>
        <strain evidence="2">Lst14</strain>
    </source>
</reference>
<gene>
    <name evidence="2" type="ORF">LSTR_LSTR003344</name>
</gene>
<protein>
    <submittedName>
        <fullName evidence="2">Uncharacterized protein</fullName>
    </submittedName>
</protein>
<sequence>MSVNVYEGDREEYKKNPLYKHREPDDYTDFYVTTSICTIILFTLLILNAFFCWCSKHKHYWQDSNTGNRWIIPIWTKTPHQQPPLDLTELEDAYVAPRPVYHSEDIDEEQIELRKRESDL</sequence>
<feature type="transmembrane region" description="Helical" evidence="1">
    <location>
        <begin position="30"/>
        <end position="54"/>
    </location>
</feature>